<evidence type="ECO:0000313" key="3">
    <source>
        <dbReference type="Proteomes" id="UP001500879"/>
    </source>
</evidence>
<dbReference type="EMBL" id="BAAABX010000053">
    <property type="protein sequence ID" value="GAA0422308.1"/>
    <property type="molecule type" value="Genomic_DNA"/>
</dbReference>
<feature type="compositionally biased region" description="Low complexity" evidence="1">
    <location>
        <begin position="29"/>
        <end position="54"/>
    </location>
</feature>
<dbReference type="InterPro" id="IPR013783">
    <property type="entry name" value="Ig-like_fold"/>
</dbReference>
<comment type="caution">
    <text evidence="2">The sequence shown here is derived from an EMBL/GenBank/DDBJ whole genome shotgun (WGS) entry which is preliminary data.</text>
</comment>
<feature type="region of interest" description="Disordered" evidence="1">
    <location>
        <begin position="29"/>
        <end position="56"/>
    </location>
</feature>
<name>A0ABN0YZH6_9ACTN</name>
<gene>
    <name evidence="2" type="ORF">GCM10010357_49670</name>
</gene>
<dbReference type="RefSeq" id="WP_344028311.1">
    <property type="nucleotide sequence ID" value="NZ_BAAABX010000053.1"/>
</dbReference>
<organism evidence="2 3">
    <name type="scientific">Streptomyces luteireticuli</name>
    <dbReference type="NCBI Taxonomy" id="173858"/>
    <lineage>
        <taxon>Bacteria</taxon>
        <taxon>Bacillati</taxon>
        <taxon>Actinomycetota</taxon>
        <taxon>Actinomycetes</taxon>
        <taxon>Kitasatosporales</taxon>
        <taxon>Streptomycetaceae</taxon>
        <taxon>Streptomyces</taxon>
    </lineage>
</organism>
<accession>A0ABN0YZH6</accession>
<dbReference type="Proteomes" id="UP001500879">
    <property type="component" value="Unassembled WGS sequence"/>
</dbReference>
<dbReference type="InterPro" id="IPR008964">
    <property type="entry name" value="Invasin/intimin_cell_adhesion"/>
</dbReference>
<dbReference type="SUPFAM" id="SSF49373">
    <property type="entry name" value="Invasin/intimin cell-adhesion fragments"/>
    <property type="match status" value="1"/>
</dbReference>
<evidence type="ECO:0000313" key="2">
    <source>
        <dbReference type="EMBL" id="GAA0422308.1"/>
    </source>
</evidence>
<keyword evidence="3" id="KW-1185">Reference proteome</keyword>
<reference evidence="2 3" key="1">
    <citation type="journal article" date="2019" name="Int. J. Syst. Evol. Microbiol.">
        <title>The Global Catalogue of Microorganisms (GCM) 10K type strain sequencing project: providing services to taxonomists for standard genome sequencing and annotation.</title>
        <authorList>
            <consortium name="The Broad Institute Genomics Platform"/>
            <consortium name="The Broad Institute Genome Sequencing Center for Infectious Disease"/>
            <person name="Wu L."/>
            <person name="Ma J."/>
        </authorList>
    </citation>
    <scope>NUCLEOTIDE SEQUENCE [LARGE SCALE GENOMIC DNA]</scope>
    <source>
        <strain evidence="2 3">JCM 4788</strain>
    </source>
</reference>
<proteinExistence type="predicted"/>
<dbReference type="Gene3D" id="2.60.40.10">
    <property type="entry name" value="Immunoglobulins"/>
    <property type="match status" value="1"/>
</dbReference>
<protein>
    <submittedName>
        <fullName evidence="2">Uncharacterized protein</fullName>
    </submittedName>
</protein>
<sequence length="170" mass="18880">MTQPTPEQWQQFQQWQAFQQWQQAQAQQQTWPQPVQQQTLPPWQQQTQQPWQQPHTGGVEVVHKENVHLTASTVRAGIIGMAQAQMRATLTDLNGQGIAGERITFVVTSTRQEFGSATTNDQGDAVLDSGANISDPQIWVSAGSSGFTALYGGNEKYKSQEARGKFQIAI</sequence>
<evidence type="ECO:0000256" key="1">
    <source>
        <dbReference type="SAM" id="MobiDB-lite"/>
    </source>
</evidence>